<gene>
    <name evidence="1" type="ORF">CBU02nite_14090</name>
</gene>
<proteinExistence type="predicted"/>
<accession>A0A512TL58</accession>
<comment type="caution">
    <text evidence="1">The sequence shown here is derived from an EMBL/GenBank/DDBJ whole genome shotgun (WGS) entry which is preliminary data.</text>
</comment>
<dbReference type="EMBL" id="BKBC01000014">
    <property type="protein sequence ID" value="GEQ20903.1"/>
    <property type="molecule type" value="Genomic_DNA"/>
</dbReference>
<dbReference type="AlphaFoldDB" id="A0A512TL58"/>
<dbReference type="Proteomes" id="UP000321089">
    <property type="component" value="Unassembled WGS sequence"/>
</dbReference>
<evidence type="ECO:0000313" key="2">
    <source>
        <dbReference type="Proteomes" id="UP000321089"/>
    </source>
</evidence>
<dbReference type="RefSeq" id="WP_171781600.1">
    <property type="nucleotide sequence ID" value="NZ_BKBC01000014.1"/>
</dbReference>
<organism evidence="1 2">
    <name type="scientific">Clostridium butyricum</name>
    <dbReference type="NCBI Taxonomy" id="1492"/>
    <lineage>
        <taxon>Bacteria</taxon>
        <taxon>Bacillati</taxon>
        <taxon>Bacillota</taxon>
        <taxon>Clostridia</taxon>
        <taxon>Eubacteriales</taxon>
        <taxon>Clostridiaceae</taxon>
        <taxon>Clostridium</taxon>
    </lineage>
</organism>
<protein>
    <submittedName>
        <fullName evidence="1">Uncharacterized protein</fullName>
    </submittedName>
</protein>
<reference evidence="1 2" key="1">
    <citation type="submission" date="2019-07" db="EMBL/GenBank/DDBJ databases">
        <title>Whole genome shotgun sequence of Clostridium butyricum NBRC 3858.</title>
        <authorList>
            <person name="Hosoyama A."/>
            <person name="Uohara A."/>
            <person name="Ohji S."/>
            <person name="Ichikawa N."/>
        </authorList>
    </citation>
    <scope>NUCLEOTIDE SEQUENCE [LARGE SCALE GENOMIC DNA]</scope>
    <source>
        <strain evidence="1 2">NBRC 3858</strain>
    </source>
</reference>
<name>A0A512TL58_CLOBU</name>
<sequence>MEESLTLKKRQLLRNNEYYEIQEVFDELYSMSNANKTFVNLMKHVT</sequence>
<evidence type="ECO:0000313" key="1">
    <source>
        <dbReference type="EMBL" id="GEQ20903.1"/>
    </source>
</evidence>